<evidence type="ECO:0000313" key="2">
    <source>
        <dbReference type="Proteomes" id="UP000245697"/>
    </source>
</evidence>
<keyword evidence="2" id="KW-1185">Reference proteome</keyword>
<dbReference type="EMBL" id="QGGR01000028">
    <property type="protein sequence ID" value="PWK33317.1"/>
    <property type="molecule type" value="Genomic_DNA"/>
</dbReference>
<accession>A0A316EPS9</accession>
<proteinExistence type="predicted"/>
<evidence type="ECO:0000313" key="1">
    <source>
        <dbReference type="EMBL" id="PWK33317.1"/>
    </source>
</evidence>
<organism evidence="1 2">
    <name type="scientific">Actinoplanes xinjiangensis</name>
    <dbReference type="NCBI Taxonomy" id="512350"/>
    <lineage>
        <taxon>Bacteria</taxon>
        <taxon>Bacillati</taxon>
        <taxon>Actinomycetota</taxon>
        <taxon>Actinomycetes</taxon>
        <taxon>Micromonosporales</taxon>
        <taxon>Micromonosporaceae</taxon>
        <taxon>Actinoplanes</taxon>
    </lineage>
</organism>
<sequence>MPVASRWGMTPQRSIEFECARRGVSAVVAGCVGLVEGDDGDAELIMALGGPASGRMLCGSSRADLHWLRVWGMRGLLWAWDDSTAAAAAAQAALTDDAWRVREMAAKVVAKRSIGDAMPALVLLQVDPVVRVQAAADRAIRILARANA</sequence>
<dbReference type="InterPro" id="IPR016024">
    <property type="entry name" value="ARM-type_fold"/>
</dbReference>
<name>A0A316EPS9_9ACTN</name>
<evidence type="ECO:0008006" key="3">
    <source>
        <dbReference type="Google" id="ProtNLM"/>
    </source>
</evidence>
<protein>
    <recommendedName>
        <fullName evidence="3">HEAT repeat protein</fullName>
    </recommendedName>
</protein>
<reference evidence="1 2" key="1">
    <citation type="submission" date="2018-05" db="EMBL/GenBank/DDBJ databases">
        <title>Genomic Encyclopedia of Archaeal and Bacterial Type Strains, Phase II (KMG-II): from individual species to whole genera.</title>
        <authorList>
            <person name="Goeker M."/>
        </authorList>
    </citation>
    <scope>NUCLEOTIDE SEQUENCE [LARGE SCALE GENOMIC DNA]</scope>
    <source>
        <strain evidence="1 2">DSM 45184</strain>
    </source>
</reference>
<dbReference type="Proteomes" id="UP000245697">
    <property type="component" value="Unassembled WGS sequence"/>
</dbReference>
<gene>
    <name evidence="1" type="ORF">BC793_128107</name>
</gene>
<dbReference type="AlphaFoldDB" id="A0A316EPS9"/>
<comment type="caution">
    <text evidence="1">The sequence shown here is derived from an EMBL/GenBank/DDBJ whole genome shotgun (WGS) entry which is preliminary data.</text>
</comment>
<dbReference type="SUPFAM" id="SSF48371">
    <property type="entry name" value="ARM repeat"/>
    <property type="match status" value="1"/>
</dbReference>